<evidence type="ECO:0000313" key="2">
    <source>
        <dbReference type="EMBL" id="CAF4438216.1"/>
    </source>
</evidence>
<dbReference type="Proteomes" id="UP000677228">
    <property type="component" value="Unassembled WGS sequence"/>
</dbReference>
<protein>
    <submittedName>
        <fullName evidence="2">Uncharacterized protein</fullName>
    </submittedName>
</protein>
<organism evidence="2 3">
    <name type="scientific">Didymodactylos carnosus</name>
    <dbReference type="NCBI Taxonomy" id="1234261"/>
    <lineage>
        <taxon>Eukaryota</taxon>
        <taxon>Metazoa</taxon>
        <taxon>Spiralia</taxon>
        <taxon>Gnathifera</taxon>
        <taxon>Rotifera</taxon>
        <taxon>Eurotatoria</taxon>
        <taxon>Bdelloidea</taxon>
        <taxon>Philodinida</taxon>
        <taxon>Philodinidae</taxon>
        <taxon>Didymodactylos</taxon>
    </lineage>
</organism>
<reference evidence="2" key="1">
    <citation type="submission" date="2021-02" db="EMBL/GenBank/DDBJ databases">
        <authorList>
            <person name="Nowell W R."/>
        </authorList>
    </citation>
    <scope>NUCLEOTIDE SEQUENCE</scope>
</reference>
<name>A0A8S2WEZ5_9BILA</name>
<sequence length="96" mass="10552">HNSVVTSAIFAPNPALIMDYVYTHTNSPSLPVAIPPLLNPSQKLSRNITTANSTKVSSRTYMNNHNGNNDYTIPPYVIVTADAKGQLKILVNKFRI</sequence>
<feature type="non-terminal residue" evidence="2">
    <location>
        <position position="96"/>
    </location>
</feature>
<evidence type="ECO:0000313" key="3">
    <source>
        <dbReference type="Proteomes" id="UP000682733"/>
    </source>
</evidence>
<dbReference type="EMBL" id="CAJOBA010080271">
    <property type="protein sequence ID" value="CAF4438216.1"/>
    <property type="molecule type" value="Genomic_DNA"/>
</dbReference>
<accession>A0A8S2WEZ5</accession>
<proteinExistence type="predicted"/>
<comment type="caution">
    <text evidence="2">The sequence shown here is derived from an EMBL/GenBank/DDBJ whole genome shotgun (WGS) entry which is preliminary data.</text>
</comment>
<dbReference type="AlphaFoldDB" id="A0A8S2WEZ5"/>
<feature type="non-terminal residue" evidence="2">
    <location>
        <position position="1"/>
    </location>
</feature>
<gene>
    <name evidence="1" type="ORF">OVA965_LOCUS43118</name>
    <name evidence="2" type="ORF">TMI583_LOCUS45247</name>
</gene>
<evidence type="ECO:0000313" key="1">
    <source>
        <dbReference type="EMBL" id="CAF1619640.1"/>
    </source>
</evidence>
<dbReference type="Proteomes" id="UP000682733">
    <property type="component" value="Unassembled WGS sequence"/>
</dbReference>
<dbReference type="EMBL" id="CAJNOK010055507">
    <property type="protein sequence ID" value="CAF1619640.1"/>
    <property type="molecule type" value="Genomic_DNA"/>
</dbReference>